<organism evidence="1 2">
    <name type="scientific">Marinobacter salsuginis</name>
    <dbReference type="NCBI Taxonomy" id="418719"/>
    <lineage>
        <taxon>Bacteria</taxon>
        <taxon>Pseudomonadati</taxon>
        <taxon>Pseudomonadota</taxon>
        <taxon>Gammaproteobacteria</taxon>
        <taxon>Pseudomonadales</taxon>
        <taxon>Marinobacteraceae</taxon>
        <taxon>Marinobacter</taxon>
    </lineage>
</organism>
<dbReference type="AlphaFoldDB" id="A0A5M3Q4C1"/>
<protein>
    <submittedName>
        <fullName evidence="1">Uncharacterized protein</fullName>
    </submittedName>
</protein>
<dbReference type="Proteomes" id="UP000387223">
    <property type="component" value="Unassembled WGS sequence"/>
</dbReference>
<name>A0A5M3Q4C1_9GAMM</name>
<evidence type="ECO:0000313" key="2">
    <source>
        <dbReference type="Proteomes" id="UP000387223"/>
    </source>
</evidence>
<dbReference type="EMBL" id="BGZI01000033">
    <property type="protein sequence ID" value="GBO90095.1"/>
    <property type="molecule type" value="Genomic_DNA"/>
</dbReference>
<evidence type="ECO:0000313" key="1">
    <source>
        <dbReference type="EMBL" id="GBO90095.1"/>
    </source>
</evidence>
<comment type="caution">
    <text evidence="1">The sequence shown here is derived from an EMBL/GenBank/DDBJ whole genome shotgun (WGS) entry which is preliminary data.</text>
</comment>
<proteinExistence type="predicted"/>
<gene>
    <name evidence="1" type="ORF">MSSD14B_37630</name>
</gene>
<accession>A0A5M3Q4C1</accession>
<reference evidence="1 2" key="1">
    <citation type="journal article" date="2019" name="J. Gen. Appl. Microbiol.">
        <title>Aerobic degradation of cis-dichloroethene by the marine bacterium Marinobacter salsuginis strain 5N-3.</title>
        <authorList>
            <person name="Inoue Y."/>
            <person name="Fukunaga Y."/>
            <person name="Katsumata H."/>
            <person name="Ohji S."/>
            <person name="Hosoyama A."/>
            <person name="Mori K."/>
            <person name="Ando K."/>
        </authorList>
    </citation>
    <scope>NUCLEOTIDE SEQUENCE [LARGE SCALE GENOMIC DNA]</scope>
    <source>
        <strain evidence="1 2">NBRC 109114</strain>
    </source>
</reference>
<sequence>MSRIRLTTLFLGLTKIMCGDNNDAKQQTEIGNSCRATAATAVFGVAGAIALNTDDYKTNLYDFARVVAA</sequence>